<keyword evidence="5" id="KW-1185">Reference proteome</keyword>
<dbReference type="STRING" id="1076935.U4L8F5"/>
<evidence type="ECO:0000256" key="3">
    <source>
        <dbReference type="SAM" id="SignalP"/>
    </source>
</evidence>
<feature type="chain" id="PRO_5004652005" evidence="3">
    <location>
        <begin position="21"/>
        <end position="688"/>
    </location>
</feature>
<feature type="transmembrane region" description="Helical" evidence="2">
    <location>
        <begin position="644"/>
        <end position="666"/>
    </location>
</feature>
<keyword evidence="2" id="KW-0472">Membrane</keyword>
<evidence type="ECO:0000313" key="4">
    <source>
        <dbReference type="EMBL" id="CCX09653.1"/>
    </source>
</evidence>
<evidence type="ECO:0000256" key="2">
    <source>
        <dbReference type="SAM" id="Phobius"/>
    </source>
</evidence>
<reference evidence="4 5" key="1">
    <citation type="journal article" date="2013" name="PLoS Genet.">
        <title>The genome and development-dependent transcriptomes of Pyronema confluens: a window into fungal evolution.</title>
        <authorList>
            <person name="Traeger S."/>
            <person name="Altegoer F."/>
            <person name="Freitag M."/>
            <person name="Gabaldon T."/>
            <person name="Kempken F."/>
            <person name="Kumar A."/>
            <person name="Marcet-Houben M."/>
            <person name="Poggeler S."/>
            <person name="Stajich J.E."/>
            <person name="Nowrousian M."/>
        </authorList>
    </citation>
    <scope>NUCLEOTIDE SEQUENCE [LARGE SCALE GENOMIC DNA]</scope>
    <source>
        <strain evidence="5">CBS 100304</strain>
        <tissue evidence="4">Vegetative mycelium</tissue>
    </source>
</reference>
<sequence>MSLLLFSLYLTLRAPHPTSALPLIFPPGPTTNHTSPPFVSNPRGRGTTGLLSSSIITLTLCVYTSIHLNIASVSEIRIPFTSYGIKRSLVYKIYWVFFALFAPELVLYAAYNQWTNAKELVKQLKKLSVETPPAEEGQKSQSNVTEAPIEPDHPIEQIRAAGVDSTAPRECGSSAEEAKDWSSVSMMSAFFIVMGGLAYEKTDIGIKDPDHPHVFLTPAGFLRLAKGGCLHPSVLDERSIADRSKTDYLGKLLVCVQALWMVLNCIARKANGLPNTLIEVNVVVHVAITVVVYVIWWHKPLNVNQPIVLKNTVGEDAPGYQGEKSWHHITPEYLMMITRGKGLGYVVLDQTPSETEWVFDPSQNLNGGRNPGIKMTEGMNDEVIRVAKEDATKNNREYAELVGYEIGPPENLPLTLNILTLPSTMHHSKLHKDNKPLENKQDYVKAIQDLKLNERIHPRGILLLRGQFLVWSKRFHLYACYPHLGAVFLSEQQLSLITKIFANHGAHSYSDGLIKYKEEWVGDYAHMSLVPETTCTTPDATNCEVEGSITVPLQKVDYKEAYDSRRVLSLAALLSNIYAGCHAVAWNAHFPSFPERFIWRGSCICIAAGSLISIFLAQCKWYVDCREDHIPQFARPAAKFTVKYLTRAVMALYAFSRAFIVIEAFISVRSLPDGAYRTADWVELWPHV</sequence>
<organism evidence="4 5">
    <name type="scientific">Pyronema omphalodes (strain CBS 100304)</name>
    <name type="common">Pyronema confluens</name>
    <dbReference type="NCBI Taxonomy" id="1076935"/>
    <lineage>
        <taxon>Eukaryota</taxon>
        <taxon>Fungi</taxon>
        <taxon>Dikarya</taxon>
        <taxon>Ascomycota</taxon>
        <taxon>Pezizomycotina</taxon>
        <taxon>Pezizomycetes</taxon>
        <taxon>Pezizales</taxon>
        <taxon>Pyronemataceae</taxon>
        <taxon>Pyronema</taxon>
    </lineage>
</organism>
<gene>
    <name evidence="4" type="ORF">PCON_09246</name>
</gene>
<feature type="signal peptide" evidence="3">
    <location>
        <begin position="1"/>
        <end position="20"/>
    </location>
</feature>
<dbReference type="AlphaFoldDB" id="U4L8F5"/>
<protein>
    <submittedName>
        <fullName evidence="4">Uncharacterized protein</fullName>
    </submittedName>
</protein>
<proteinExistence type="predicted"/>
<feature type="transmembrane region" description="Helical" evidence="2">
    <location>
        <begin position="597"/>
        <end position="623"/>
    </location>
</feature>
<dbReference type="Proteomes" id="UP000018144">
    <property type="component" value="Unassembled WGS sequence"/>
</dbReference>
<feature type="region of interest" description="Disordered" evidence="1">
    <location>
        <begin position="131"/>
        <end position="151"/>
    </location>
</feature>
<dbReference type="OMA" id="ATNCEVE"/>
<dbReference type="OrthoDB" id="3061561at2759"/>
<evidence type="ECO:0000256" key="1">
    <source>
        <dbReference type="SAM" id="MobiDB-lite"/>
    </source>
</evidence>
<evidence type="ECO:0000313" key="5">
    <source>
        <dbReference type="Proteomes" id="UP000018144"/>
    </source>
</evidence>
<feature type="transmembrane region" description="Helical" evidence="2">
    <location>
        <begin position="89"/>
        <end position="111"/>
    </location>
</feature>
<keyword evidence="2" id="KW-1133">Transmembrane helix</keyword>
<keyword evidence="2" id="KW-0812">Transmembrane</keyword>
<feature type="transmembrane region" description="Helical" evidence="2">
    <location>
        <begin position="44"/>
        <end position="68"/>
    </location>
</feature>
<dbReference type="PANTHER" id="PTHR35043">
    <property type="entry name" value="TRANSCRIPTION FACTOR DOMAIN-CONTAINING PROTEIN"/>
    <property type="match status" value="1"/>
</dbReference>
<accession>U4L8F5</accession>
<keyword evidence="3" id="KW-0732">Signal</keyword>
<dbReference type="EMBL" id="HF935478">
    <property type="protein sequence ID" value="CCX09653.1"/>
    <property type="molecule type" value="Genomic_DNA"/>
</dbReference>
<dbReference type="PANTHER" id="PTHR35043:SF7">
    <property type="entry name" value="TRANSCRIPTION FACTOR DOMAIN-CONTAINING PROTEIN"/>
    <property type="match status" value="1"/>
</dbReference>
<name>U4L8F5_PYROM</name>
<dbReference type="eggNOG" id="ENOG502S6E5">
    <property type="taxonomic scope" value="Eukaryota"/>
</dbReference>